<dbReference type="GO" id="GO:0004488">
    <property type="term" value="F:methylenetetrahydrofolate dehydrogenase (NADP+) activity"/>
    <property type="evidence" value="ECO:0007669"/>
    <property type="project" value="InterPro"/>
</dbReference>
<feature type="domain" description="Tetrahydrofolate dehydrogenase/cyclohydrolase catalytic" evidence="13">
    <location>
        <begin position="41"/>
        <end position="156"/>
    </location>
</feature>
<dbReference type="Gene3D" id="3.40.50.720">
    <property type="entry name" value="NAD(P)-binding Rossmann-like Domain"/>
    <property type="match status" value="1"/>
</dbReference>
<dbReference type="FunFam" id="3.40.50.720:FF:000006">
    <property type="entry name" value="Bifunctional protein FolD"/>
    <property type="match status" value="1"/>
</dbReference>
<keyword evidence="16" id="KW-1185">Reference proteome</keyword>
<dbReference type="SUPFAM" id="SSF51735">
    <property type="entry name" value="NAD(P)-binding Rossmann-fold domains"/>
    <property type="match status" value="1"/>
</dbReference>
<dbReference type="InterPro" id="IPR000672">
    <property type="entry name" value="THF_DH/CycHdrlase"/>
</dbReference>
<keyword evidence="9" id="KW-0067">ATP-binding</keyword>
<dbReference type="GO" id="GO:0035999">
    <property type="term" value="P:tetrahydrofolate interconversion"/>
    <property type="evidence" value="ECO:0007669"/>
    <property type="project" value="TreeGrafter"/>
</dbReference>
<dbReference type="HAMAP" id="MF_01543">
    <property type="entry name" value="FTHFS"/>
    <property type="match status" value="1"/>
</dbReference>
<dbReference type="SUPFAM" id="SSF52540">
    <property type="entry name" value="P-loop containing nucleoside triphosphate hydrolases"/>
    <property type="match status" value="1"/>
</dbReference>
<evidence type="ECO:0008006" key="17">
    <source>
        <dbReference type="Google" id="ProtNLM"/>
    </source>
</evidence>
<reference evidence="15" key="1">
    <citation type="submission" date="2023-01" db="EMBL/GenBank/DDBJ databases">
        <title>Metagenome sequencing of chrysophaentin producing Chrysophaeum taylorii.</title>
        <authorList>
            <person name="Davison J."/>
            <person name="Bewley C."/>
        </authorList>
    </citation>
    <scope>NUCLEOTIDE SEQUENCE</scope>
    <source>
        <strain evidence="15">NIES-1699</strain>
    </source>
</reference>
<dbReference type="InterPro" id="IPR036291">
    <property type="entry name" value="NAD(P)-bd_dom_sf"/>
</dbReference>
<evidence type="ECO:0000313" key="16">
    <source>
        <dbReference type="Proteomes" id="UP001230188"/>
    </source>
</evidence>
<dbReference type="Gene3D" id="3.10.410.10">
    <property type="entry name" value="Formyltetrahydrofolate synthetase, domain 3"/>
    <property type="match status" value="1"/>
</dbReference>
<evidence type="ECO:0000313" key="15">
    <source>
        <dbReference type="EMBL" id="KAJ8612867.1"/>
    </source>
</evidence>
<dbReference type="InterPro" id="IPR027417">
    <property type="entry name" value="P-loop_NTPase"/>
</dbReference>
<dbReference type="InterPro" id="IPR046346">
    <property type="entry name" value="Aminoacid_DH-like_N_sf"/>
</dbReference>
<dbReference type="EMBL" id="JAQMWT010000040">
    <property type="protein sequence ID" value="KAJ8612867.1"/>
    <property type="molecule type" value="Genomic_DNA"/>
</dbReference>
<evidence type="ECO:0000256" key="5">
    <source>
        <dbReference type="ARBA" id="ARBA00022563"/>
    </source>
</evidence>
<dbReference type="InterPro" id="IPR020628">
    <property type="entry name" value="Formate_THF_ligase_CS"/>
</dbReference>
<evidence type="ECO:0000256" key="1">
    <source>
        <dbReference type="ARBA" id="ARBA00004777"/>
    </source>
</evidence>
<dbReference type="Pfam" id="PF01268">
    <property type="entry name" value="FTHFS"/>
    <property type="match status" value="1"/>
</dbReference>
<sequence>MTTTATPTTQSVAVAAAAAAALCAVAYATKRPKKERDAEIIDGKAIAKAVRLEVASGVAELVKRNGVRPGLAVVLVGDRKDSQTYVRNKKKAAEEVGFYSVDVNLDANASENEIVASVRALNANPNVHAILVQLPLPDHVDEARVLKAIDHTKDADGFSAANVGKMWTRGGEPPLALPCTPAGCVELLKRSGATISGAQAVVVGRSNIVGTPCAALLQALDATVTVCHSRTRDVAALVRAADIVVVAVGKPHYVKAEWLKPGAVVIDVGINAVDDASRPRGYRLVGDVDFEKARRVASKITPVPGGVGPMTIAMLMRNTLNLAKYHVQTTCAAEDDVASSAASRPVVVEAGGEEARAVAITPPPLVVETKKNPLLLLGEKRMMCRKIERREPVPPDIEISQAVEPLAIEAVARAAGLDDDEFLVYGKHKAKVDAAKVHSRLRRGEEGSKGALVVVCGVTPTPLGEGKSTTTIGVSQALGANLGKRVVTTIRQPSQGPVMGIKGGAAGGGYSQVIPMDEFNLHMTGDIHAVVAANNLVAAALDARMFHEKTQSDEALFNRLCPVVGKEGIRPLPAPLQNRLRKLGVTAPEKLADAAKLDPNERVALARLDVDPESIHWKRVVDTCDRFLRKIEVGRNATEKGMTRETGFDIAVASEIMAVLALARDAADLRKRLGAMTVGTSRRGGGLVTCDDLGVAGALAVLLKDALMPTLMQTLEGTPVLVHCGPFANIAHGNSSVIADHLALRLVGEGGFVVTEAGFGADIGGEKNFDIKARAGDLAPSCAVIVATVRALKAHAAEPRPNETDLERLARGCANVEHHVRCVAHKFGLRCVVALNKFASDTDDEIALVCTKCLDAGAFAAVPADHFARGGDGAVALARAVVDACDSPPSTFRYLYPLDRSIREKISTVVHEIYLGAEVEYSEHARALLDAYETNDDVRKLPVCVAKTQYSLSTDPKAKGAPSGHSFFVRDLRPSLGAGFIVVVAGDIMTIPGLPTRPNYFDIDFDPDTGRVIGLS</sequence>
<keyword evidence="12" id="KW-0511">Multifunctional enzyme</keyword>
<keyword evidence="7" id="KW-0547">Nucleotide-binding</keyword>
<evidence type="ECO:0000256" key="7">
    <source>
        <dbReference type="ARBA" id="ARBA00022741"/>
    </source>
</evidence>
<comment type="subunit">
    <text evidence="4">Homodimer.</text>
</comment>
<dbReference type="Pfam" id="PF00763">
    <property type="entry name" value="THF_DHG_CYH"/>
    <property type="match status" value="1"/>
</dbReference>
<dbReference type="CDD" id="cd01080">
    <property type="entry name" value="NAD_bind_m-THF_DH_Cyclohyd"/>
    <property type="match status" value="1"/>
</dbReference>
<evidence type="ECO:0000256" key="8">
    <source>
        <dbReference type="ARBA" id="ARBA00022801"/>
    </source>
</evidence>
<keyword evidence="5" id="KW-0554">One-carbon metabolism</keyword>
<dbReference type="SUPFAM" id="SSF53223">
    <property type="entry name" value="Aminoacid dehydrogenase-like, N-terminal domain"/>
    <property type="match status" value="1"/>
</dbReference>
<dbReference type="FunFam" id="3.40.50.300:FF:000245">
    <property type="entry name" value="C-1-tetrahydrofolate synthase, cytoplasmic"/>
    <property type="match status" value="1"/>
</dbReference>
<dbReference type="PRINTS" id="PR00085">
    <property type="entry name" value="THFDHDRGNASE"/>
</dbReference>
<name>A0AAD7UP65_9STRA</name>
<dbReference type="PROSITE" id="PS00767">
    <property type="entry name" value="THF_DHG_CYH_2"/>
    <property type="match status" value="1"/>
</dbReference>
<evidence type="ECO:0000259" key="14">
    <source>
        <dbReference type="Pfam" id="PF02882"/>
    </source>
</evidence>
<keyword evidence="11" id="KW-0560">Oxidoreductase</keyword>
<keyword evidence="8" id="KW-0378">Hydrolase</keyword>
<comment type="similarity">
    <text evidence="3">In the C-terminal section; belongs to the formate--tetrahydrofolate ligase family.</text>
</comment>
<dbReference type="PANTHER" id="PTHR48099">
    <property type="entry name" value="C-1-TETRAHYDROFOLATE SYNTHASE, CYTOPLASMIC-RELATED"/>
    <property type="match status" value="1"/>
</dbReference>
<dbReference type="Proteomes" id="UP001230188">
    <property type="component" value="Unassembled WGS sequence"/>
</dbReference>
<evidence type="ECO:0000256" key="6">
    <source>
        <dbReference type="ARBA" id="ARBA00022598"/>
    </source>
</evidence>
<dbReference type="PROSITE" id="PS00766">
    <property type="entry name" value="THF_DHG_CYH_1"/>
    <property type="match status" value="1"/>
</dbReference>
<dbReference type="PROSITE" id="PS00721">
    <property type="entry name" value="FTHFS_1"/>
    <property type="match status" value="1"/>
</dbReference>
<evidence type="ECO:0000256" key="10">
    <source>
        <dbReference type="ARBA" id="ARBA00022857"/>
    </source>
</evidence>
<dbReference type="HAMAP" id="MF_01576">
    <property type="entry name" value="THF_DHG_CYH"/>
    <property type="match status" value="1"/>
</dbReference>
<dbReference type="Gene3D" id="3.40.50.300">
    <property type="entry name" value="P-loop containing nucleotide triphosphate hydrolases"/>
    <property type="match status" value="2"/>
</dbReference>
<evidence type="ECO:0000256" key="12">
    <source>
        <dbReference type="ARBA" id="ARBA00023268"/>
    </source>
</evidence>
<evidence type="ECO:0000256" key="11">
    <source>
        <dbReference type="ARBA" id="ARBA00023002"/>
    </source>
</evidence>
<evidence type="ECO:0000256" key="2">
    <source>
        <dbReference type="ARBA" id="ARBA00005559"/>
    </source>
</evidence>
<evidence type="ECO:0000256" key="9">
    <source>
        <dbReference type="ARBA" id="ARBA00022840"/>
    </source>
</evidence>
<dbReference type="GO" id="GO:0004477">
    <property type="term" value="F:methenyltetrahydrofolate cyclohydrolase activity"/>
    <property type="evidence" value="ECO:0007669"/>
    <property type="project" value="TreeGrafter"/>
</dbReference>
<dbReference type="PANTHER" id="PTHR48099:SF5">
    <property type="entry name" value="C-1-TETRAHYDROFOLATE SYNTHASE, CYTOPLASMIC"/>
    <property type="match status" value="1"/>
</dbReference>
<feature type="domain" description="Tetrahydrofolate dehydrogenase/cyclohydrolase NAD(P)-binding" evidence="14">
    <location>
        <begin position="178"/>
        <end position="326"/>
    </location>
</feature>
<comment type="caution">
    <text evidence="15">The sequence shown here is derived from an EMBL/GenBank/DDBJ whole genome shotgun (WGS) entry which is preliminary data.</text>
</comment>
<dbReference type="InterPro" id="IPR000559">
    <property type="entry name" value="Formate_THF_ligase"/>
</dbReference>
<accession>A0AAD7UP65</accession>
<dbReference type="GO" id="GO:0004329">
    <property type="term" value="F:formate-tetrahydrofolate ligase activity"/>
    <property type="evidence" value="ECO:0007669"/>
    <property type="project" value="InterPro"/>
</dbReference>
<dbReference type="Pfam" id="PF02882">
    <property type="entry name" value="THF_DHG_CYH_C"/>
    <property type="match status" value="1"/>
</dbReference>
<organism evidence="15 16">
    <name type="scientific">Chrysophaeum taylorii</name>
    <dbReference type="NCBI Taxonomy" id="2483200"/>
    <lineage>
        <taxon>Eukaryota</taxon>
        <taxon>Sar</taxon>
        <taxon>Stramenopiles</taxon>
        <taxon>Ochrophyta</taxon>
        <taxon>Pelagophyceae</taxon>
        <taxon>Pelagomonadales</taxon>
        <taxon>Pelagomonadaceae</taxon>
        <taxon>Chrysophaeum</taxon>
    </lineage>
</organism>
<dbReference type="Gene3D" id="3.40.50.10860">
    <property type="entry name" value="Leucine Dehydrogenase, chain A, domain 1"/>
    <property type="match status" value="1"/>
</dbReference>
<dbReference type="GO" id="GO:0005829">
    <property type="term" value="C:cytosol"/>
    <property type="evidence" value="ECO:0007669"/>
    <property type="project" value="TreeGrafter"/>
</dbReference>
<evidence type="ECO:0000259" key="13">
    <source>
        <dbReference type="Pfam" id="PF00763"/>
    </source>
</evidence>
<dbReference type="Gene3D" id="3.30.1510.10">
    <property type="entry name" value="Domain 2, N(10)-formyltetrahydrofolate synthetase"/>
    <property type="match status" value="2"/>
</dbReference>
<dbReference type="InterPro" id="IPR020867">
    <property type="entry name" value="THF_DH/CycHdrlase_CS"/>
</dbReference>
<dbReference type="InterPro" id="IPR020630">
    <property type="entry name" value="THF_DH/CycHdrlase_cat_dom"/>
</dbReference>
<protein>
    <recommendedName>
        <fullName evidence="17">Methenyltetrahydrofolate cyclohydrolase</fullName>
    </recommendedName>
</protein>
<dbReference type="AlphaFoldDB" id="A0AAD7UP65"/>
<gene>
    <name evidence="15" type="ORF">CTAYLR_002045</name>
</gene>
<evidence type="ECO:0000256" key="4">
    <source>
        <dbReference type="ARBA" id="ARBA00011738"/>
    </source>
</evidence>
<dbReference type="GO" id="GO:0005524">
    <property type="term" value="F:ATP binding"/>
    <property type="evidence" value="ECO:0007669"/>
    <property type="project" value="UniProtKB-KW"/>
</dbReference>
<comment type="pathway">
    <text evidence="1">One-carbon metabolism; tetrahydrofolate interconversion.</text>
</comment>
<dbReference type="FunFam" id="3.40.50.10860:FF:000005">
    <property type="entry name" value="C-1-tetrahydrofolate synthase, cytoplasmic, putative"/>
    <property type="match status" value="1"/>
</dbReference>
<keyword evidence="6" id="KW-0436">Ligase</keyword>
<proteinExistence type="inferred from homology"/>
<keyword evidence="10" id="KW-0521">NADP</keyword>
<evidence type="ECO:0000256" key="3">
    <source>
        <dbReference type="ARBA" id="ARBA00006985"/>
    </source>
</evidence>
<comment type="similarity">
    <text evidence="2">In the N-terminal section; belongs to the tetrahydrofolate dehydrogenase/cyclohydrolase family.</text>
</comment>
<dbReference type="InterPro" id="IPR020631">
    <property type="entry name" value="THF_DH/CycHdrlase_NAD-bd_dom"/>
</dbReference>